<dbReference type="Gene3D" id="1.10.510.10">
    <property type="entry name" value="Transferase(Phosphotransferase) domain 1"/>
    <property type="match status" value="1"/>
</dbReference>
<feature type="compositionally biased region" description="Polar residues" evidence="7">
    <location>
        <begin position="404"/>
        <end position="413"/>
    </location>
</feature>
<dbReference type="Proteomes" id="UP001219933">
    <property type="component" value="Chromosome 6"/>
</dbReference>
<evidence type="ECO:0000313" key="11">
    <source>
        <dbReference type="Proteomes" id="UP001219933"/>
    </source>
</evidence>
<gene>
    <name evidence="10" type="ORF">MCUN1_003812</name>
</gene>
<dbReference type="EMBL" id="CP119882">
    <property type="protein sequence ID" value="WFD36920.1"/>
    <property type="molecule type" value="Genomic_DNA"/>
</dbReference>
<dbReference type="GO" id="GO:0035556">
    <property type="term" value="P:intracellular signal transduction"/>
    <property type="evidence" value="ECO:0007669"/>
    <property type="project" value="TreeGrafter"/>
</dbReference>
<keyword evidence="3 6" id="KW-0547">Nucleotide-binding</keyword>
<keyword evidence="1" id="KW-0723">Serine/threonine-protein kinase</keyword>
<dbReference type="InterPro" id="IPR001772">
    <property type="entry name" value="KA1_dom"/>
</dbReference>
<feature type="region of interest" description="Disordered" evidence="7">
    <location>
        <begin position="581"/>
        <end position="644"/>
    </location>
</feature>
<keyword evidence="5 6" id="KW-0067">ATP-binding</keyword>
<dbReference type="InterPro" id="IPR017441">
    <property type="entry name" value="Protein_kinase_ATP_BS"/>
</dbReference>
<feature type="region of interest" description="Disordered" evidence="7">
    <location>
        <begin position="345"/>
        <end position="475"/>
    </location>
</feature>
<feature type="region of interest" description="Disordered" evidence="7">
    <location>
        <begin position="687"/>
        <end position="733"/>
    </location>
</feature>
<feature type="compositionally biased region" description="Basic and acidic residues" evidence="7">
    <location>
        <begin position="582"/>
        <end position="592"/>
    </location>
</feature>
<evidence type="ECO:0000259" key="8">
    <source>
        <dbReference type="PROSITE" id="PS50011"/>
    </source>
</evidence>
<feature type="region of interest" description="Disordered" evidence="7">
    <location>
        <begin position="832"/>
        <end position="865"/>
    </location>
</feature>
<evidence type="ECO:0000256" key="5">
    <source>
        <dbReference type="ARBA" id="ARBA00022840"/>
    </source>
</evidence>
<dbReference type="Pfam" id="PF00069">
    <property type="entry name" value="Pkinase"/>
    <property type="match status" value="1"/>
</dbReference>
<feature type="compositionally biased region" description="Polar residues" evidence="7">
    <location>
        <begin position="724"/>
        <end position="733"/>
    </location>
</feature>
<organism evidence="10 11">
    <name type="scientific">Malassezia cuniculi</name>
    <dbReference type="NCBI Taxonomy" id="948313"/>
    <lineage>
        <taxon>Eukaryota</taxon>
        <taxon>Fungi</taxon>
        <taxon>Dikarya</taxon>
        <taxon>Basidiomycota</taxon>
        <taxon>Ustilaginomycotina</taxon>
        <taxon>Malasseziomycetes</taxon>
        <taxon>Malasseziales</taxon>
        <taxon>Malasseziaceae</taxon>
        <taxon>Malassezia</taxon>
    </lineage>
</organism>
<evidence type="ECO:0000256" key="6">
    <source>
        <dbReference type="PROSITE-ProRule" id="PRU10141"/>
    </source>
</evidence>
<evidence type="ECO:0000256" key="1">
    <source>
        <dbReference type="ARBA" id="ARBA00022527"/>
    </source>
</evidence>
<evidence type="ECO:0000256" key="3">
    <source>
        <dbReference type="ARBA" id="ARBA00022741"/>
    </source>
</evidence>
<dbReference type="GO" id="GO:0005524">
    <property type="term" value="F:ATP binding"/>
    <property type="evidence" value="ECO:0007669"/>
    <property type="project" value="UniProtKB-UniRule"/>
</dbReference>
<evidence type="ECO:0000313" key="10">
    <source>
        <dbReference type="EMBL" id="WFD36920.1"/>
    </source>
</evidence>
<keyword evidence="4" id="KW-0418">Kinase</keyword>
<dbReference type="PANTHER" id="PTHR24346:SF110">
    <property type="entry name" value="NON-SPECIFIC SERINE_THREONINE PROTEIN KINASE"/>
    <property type="match status" value="1"/>
</dbReference>
<dbReference type="GO" id="GO:0004674">
    <property type="term" value="F:protein serine/threonine kinase activity"/>
    <property type="evidence" value="ECO:0007669"/>
    <property type="project" value="UniProtKB-KW"/>
</dbReference>
<dbReference type="GO" id="GO:0005737">
    <property type="term" value="C:cytoplasm"/>
    <property type="evidence" value="ECO:0007669"/>
    <property type="project" value="TreeGrafter"/>
</dbReference>
<name>A0AAF0EXL5_9BASI</name>
<dbReference type="SUPFAM" id="SSF56112">
    <property type="entry name" value="Protein kinase-like (PK-like)"/>
    <property type="match status" value="1"/>
</dbReference>
<reference evidence="10" key="1">
    <citation type="submission" date="2023-03" db="EMBL/GenBank/DDBJ databases">
        <title>Mating type loci evolution in Malassezia.</title>
        <authorList>
            <person name="Coelho M.A."/>
        </authorList>
    </citation>
    <scope>NUCLEOTIDE SEQUENCE</scope>
    <source>
        <strain evidence="10">CBS 11721</strain>
    </source>
</reference>
<feature type="region of interest" description="Disordered" evidence="7">
    <location>
        <begin position="751"/>
        <end position="772"/>
    </location>
</feature>
<dbReference type="PROSITE" id="PS50011">
    <property type="entry name" value="PROTEIN_KINASE_DOM"/>
    <property type="match status" value="1"/>
</dbReference>
<dbReference type="InterPro" id="IPR008271">
    <property type="entry name" value="Ser/Thr_kinase_AS"/>
</dbReference>
<sequence>MAAPPASAFADPPPAATMDTAAGKNPPALALPAASPTALAYFAAHPRRPQVYFGNYLLLQTLGEGEFGKVKLGVHRAWGEEVAIKLIKRDKVAAAEIHEENKMSKVEREIKVLKNVRHPNIVYLYEVIESERYIGMVLEYGSGGELFDYILAHKCLRERDACRLFAQLVSGVSYLHRKNIIHRDLKLENLLLDRNSNVIITDFGFANDFSARGNDLMATSCGSPCYAAPELVVQDGLYVGAAVDVWSCGVILYAMLAGYLPFDDDPANPDGDNINLLYKYIMSTPLTFPDYIGAEPRSLLSRMLVPDPTKRATLEEVMAHPWLAPYRDLFRFSVDELERAAVEQQTKRRHTYRQQMQQQQQQQQKMAEPASVPTSASLPVRLDRAAEPAPSGRALPELPAETPVHTSTPTTMPETEKPAPVEVPQQPQEDSLGKRKHEDEPVPQTEEAKSRRSRTSTTSSPAGARQLGSGLSGAEPSLVAMAPGVARQGSARRRAAVPVSQSMPQNLESAGVPVAPSAPITTLPQTSQTTNVTSTVPTPAAPLSAATVPWAPRGGAREMHHPTHFGQEAPSLTALLPQRLGEQPRRRRDERPTSMLAPPVERKGRSSLESELAPPVTESVRAVPVRTKPRPMSMPIAPAMPHLEVPTAPGRVSLDYAPGRVSLEAAPSAAATAGAAAAAAAAAAGTGSSSSASASAGISAGVSSAPNSATPVSHVVAPHRQHAPQKQTHSSNPAKRIMAWFRRKSHAPATLAPVYEDSSARRSRPRQSTEAHDEPVILDHVGALDPSAITKRPPAEVMRRVLDELEEMGISVRREGNALRVECVRPRRTSPGLKALFGSRSAHDRPRNSRDSRQSTSMSSVLHPRLSLAADRESAEIDRTLARMSLGHAPEPYSTPLHTPLYGESSRDGGQEIHFYVQVTRIPTLRGLYSVDVRLIKGNHWTFQYLYEVLLGRLELGDSV</sequence>
<dbReference type="AlphaFoldDB" id="A0AAF0EXL5"/>
<dbReference type="FunFam" id="3.30.200.20:FF:000003">
    <property type="entry name" value="Non-specific serine/threonine protein kinase"/>
    <property type="match status" value="1"/>
</dbReference>
<feature type="region of interest" description="Disordered" evidence="7">
    <location>
        <begin position="492"/>
        <end position="540"/>
    </location>
</feature>
<dbReference type="SMART" id="SM00220">
    <property type="entry name" value="S_TKc"/>
    <property type="match status" value="1"/>
</dbReference>
<feature type="domain" description="Protein kinase" evidence="8">
    <location>
        <begin position="56"/>
        <end position="323"/>
    </location>
</feature>
<dbReference type="PANTHER" id="PTHR24346">
    <property type="entry name" value="MAP/MICROTUBULE AFFINITY-REGULATING KINASE"/>
    <property type="match status" value="1"/>
</dbReference>
<proteinExistence type="predicted"/>
<feature type="binding site" evidence="6">
    <location>
        <position position="85"/>
    </location>
    <ligand>
        <name>ATP</name>
        <dbReference type="ChEBI" id="CHEBI:30616"/>
    </ligand>
</feature>
<dbReference type="InterPro" id="IPR011009">
    <property type="entry name" value="Kinase-like_dom_sf"/>
</dbReference>
<evidence type="ECO:0000259" key="9">
    <source>
        <dbReference type="PROSITE" id="PS50032"/>
    </source>
</evidence>
<dbReference type="PROSITE" id="PS50032">
    <property type="entry name" value="KA1"/>
    <property type="match status" value="1"/>
</dbReference>
<feature type="compositionally biased region" description="Low complexity" evidence="7">
    <location>
        <begin position="524"/>
        <end position="540"/>
    </location>
</feature>
<feature type="region of interest" description="Disordered" evidence="7">
    <location>
        <begin position="1"/>
        <end position="23"/>
    </location>
</feature>
<dbReference type="PROSITE" id="PS00108">
    <property type="entry name" value="PROTEIN_KINASE_ST"/>
    <property type="match status" value="1"/>
</dbReference>
<dbReference type="FunFam" id="1.10.510.10:FF:000636">
    <property type="entry name" value="Non-specific serine/threonine protein kinase"/>
    <property type="match status" value="1"/>
</dbReference>
<dbReference type="Gene3D" id="3.30.310.80">
    <property type="entry name" value="Kinase associated domain 1, KA1"/>
    <property type="match status" value="1"/>
</dbReference>
<keyword evidence="2" id="KW-0808">Transferase</keyword>
<feature type="compositionally biased region" description="Basic and acidic residues" evidence="7">
    <location>
        <begin position="431"/>
        <end position="450"/>
    </location>
</feature>
<feature type="compositionally biased region" description="Low complexity" evidence="7">
    <location>
        <begin position="420"/>
        <end position="429"/>
    </location>
</feature>
<dbReference type="PROSITE" id="PS00107">
    <property type="entry name" value="PROTEIN_KINASE_ATP"/>
    <property type="match status" value="1"/>
</dbReference>
<evidence type="ECO:0000256" key="7">
    <source>
        <dbReference type="SAM" id="MobiDB-lite"/>
    </source>
</evidence>
<feature type="compositionally biased region" description="Polar residues" evidence="7">
    <location>
        <begin position="499"/>
        <end position="508"/>
    </location>
</feature>
<accession>A0AAF0EXL5</accession>
<feature type="domain" description="KA1" evidence="9">
    <location>
        <begin position="906"/>
        <end position="956"/>
    </location>
</feature>
<feature type="compositionally biased region" description="Low complexity" evidence="7">
    <location>
        <begin position="687"/>
        <end position="705"/>
    </location>
</feature>
<feature type="compositionally biased region" description="Low complexity" evidence="7">
    <location>
        <begin position="354"/>
        <end position="364"/>
    </location>
</feature>
<keyword evidence="11" id="KW-1185">Reference proteome</keyword>
<evidence type="ECO:0000256" key="2">
    <source>
        <dbReference type="ARBA" id="ARBA00022679"/>
    </source>
</evidence>
<evidence type="ECO:0008006" key="12">
    <source>
        <dbReference type="Google" id="ProtNLM"/>
    </source>
</evidence>
<dbReference type="InterPro" id="IPR000719">
    <property type="entry name" value="Prot_kinase_dom"/>
</dbReference>
<dbReference type="Pfam" id="PF02149">
    <property type="entry name" value="KA1"/>
    <property type="match status" value="1"/>
</dbReference>
<protein>
    <recommendedName>
        <fullName evidence="12">Non-specific serine/threonine protein kinase</fullName>
    </recommendedName>
</protein>
<evidence type="ECO:0000256" key="4">
    <source>
        <dbReference type="ARBA" id="ARBA00022777"/>
    </source>
</evidence>
<feature type="compositionally biased region" description="Basic and acidic residues" evidence="7">
    <location>
        <begin position="841"/>
        <end position="853"/>
    </location>
</feature>